<dbReference type="GO" id="GO:0031505">
    <property type="term" value="P:fungal-type cell wall organization"/>
    <property type="evidence" value="ECO:0007669"/>
    <property type="project" value="TreeGrafter"/>
</dbReference>
<dbReference type="GO" id="GO:0005034">
    <property type="term" value="F:osmosensor activity"/>
    <property type="evidence" value="ECO:0007669"/>
    <property type="project" value="InterPro"/>
</dbReference>
<dbReference type="GO" id="GO:0030427">
    <property type="term" value="C:site of polarized growth"/>
    <property type="evidence" value="ECO:0007669"/>
    <property type="project" value="TreeGrafter"/>
</dbReference>
<evidence type="ECO:0000313" key="3">
    <source>
        <dbReference type="EMBL" id="AMD22358.1"/>
    </source>
</evidence>
<proteinExistence type="predicted"/>
<dbReference type="PRINTS" id="PR01217">
    <property type="entry name" value="PRICHEXTENSN"/>
</dbReference>
<dbReference type="GO" id="GO:0005886">
    <property type="term" value="C:plasma membrane"/>
    <property type="evidence" value="ECO:0007669"/>
    <property type="project" value="InterPro"/>
</dbReference>
<dbReference type="GO" id="GO:0000282">
    <property type="term" value="P:cellular bud site selection"/>
    <property type="evidence" value="ECO:0007669"/>
    <property type="project" value="TreeGrafter"/>
</dbReference>
<feature type="region of interest" description="Disordered" evidence="1">
    <location>
        <begin position="561"/>
        <end position="597"/>
    </location>
</feature>
<feature type="compositionally biased region" description="Pro residues" evidence="1">
    <location>
        <begin position="397"/>
        <end position="416"/>
    </location>
</feature>
<feature type="compositionally biased region" description="Polar residues" evidence="1">
    <location>
        <begin position="491"/>
        <end position="507"/>
    </location>
</feature>
<dbReference type="InterPro" id="IPR039295">
    <property type="entry name" value="MSB2"/>
</dbReference>
<reference evidence="3 4" key="1">
    <citation type="submission" date="2016-01" db="EMBL/GenBank/DDBJ databases">
        <title>Genome sequence of the yeast Holleya sinecauda.</title>
        <authorList>
            <person name="Dietrich F.S."/>
        </authorList>
    </citation>
    <scope>NUCLEOTIDE SEQUENCE [LARGE SCALE GENOMIC DNA]</scope>
    <source>
        <strain evidence="3 4">ATCC 58844</strain>
    </source>
</reference>
<dbReference type="GO" id="GO:0009986">
    <property type="term" value="C:cell surface"/>
    <property type="evidence" value="ECO:0007669"/>
    <property type="project" value="TreeGrafter"/>
</dbReference>
<evidence type="ECO:0000313" key="4">
    <source>
        <dbReference type="Proteomes" id="UP000243052"/>
    </source>
</evidence>
<name>A0A0X8HVU9_9SACH</name>
<dbReference type="STRING" id="45286.A0A0X8HVU9"/>
<feature type="region of interest" description="Disordered" evidence="1">
    <location>
        <begin position="447"/>
        <end position="468"/>
    </location>
</feature>
<dbReference type="AlphaFoldDB" id="A0A0X8HVU9"/>
<dbReference type="GO" id="GO:0001402">
    <property type="term" value="P:signal transduction involved in filamentous growth"/>
    <property type="evidence" value="ECO:0007669"/>
    <property type="project" value="TreeGrafter"/>
</dbReference>
<gene>
    <name evidence="3" type="ORF">AW171_hschr74392</name>
</gene>
<dbReference type="Proteomes" id="UP000243052">
    <property type="component" value="Chromosome vii"/>
</dbReference>
<feature type="compositionally biased region" description="Low complexity" evidence="1">
    <location>
        <begin position="284"/>
        <end position="296"/>
    </location>
</feature>
<dbReference type="PANTHER" id="PTHR35778">
    <property type="entry name" value="SIGNALING MUCIN HKR1-RELATED"/>
    <property type="match status" value="1"/>
</dbReference>
<dbReference type="GO" id="GO:0007232">
    <property type="term" value="P:osmosensory signaling pathway via Sho1 osmosensor"/>
    <property type="evidence" value="ECO:0007669"/>
    <property type="project" value="InterPro"/>
</dbReference>
<dbReference type="GeneID" id="28725707"/>
<feature type="transmembrane region" description="Helical" evidence="2">
    <location>
        <begin position="763"/>
        <end position="785"/>
    </location>
</feature>
<feature type="compositionally biased region" description="Pro residues" evidence="1">
    <location>
        <begin position="163"/>
        <end position="175"/>
    </location>
</feature>
<accession>A0A0X8HVU9</accession>
<evidence type="ECO:0000256" key="1">
    <source>
        <dbReference type="SAM" id="MobiDB-lite"/>
    </source>
</evidence>
<dbReference type="GO" id="GO:0006972">
    <property type="term" value="P:hyperosmotic response"/>
    <property type="evidence" value="ECO:0007669"/>
    <property type="project" value="TreeGrafter"/>
</dbReference>
<dbReference type="EMBL" id="CP014247">
    <property type="protein sequence ID" value="AMD22358.1"/>
    <property type="molecule type" value="Genomic_DNA"/>
</dbReference>
<feature type="compositionally biased region" description="Polar residues" evidence="1">
    <location>
        <begin position="345"/>
        <end position="360"/>
    </location>
</feature>
<feature type="compositionally biased region" description="Low complexity" evidence="1">
    <location>
        <begin position="574"/>
        <end position="588"/>
    </location>
</feature>
<keyword evidence="2" id="KW-0472">Membrane</keyword>
<evidence type="ECO:0000256" key="2">
    <source>
        <dbReference type="SAM" id="Phobius"/>
    </source>
</evidence>
<protein>
    <submittedName>
        <fullName evidence="3">HGR019Cp</fullName>
    </submittedName>
</protein>
<keyword evidence="4" id="KW-1185">Reference proteome</keyword>
<dbReference type="GO" id="GO:0005576">
    <property type="term" value="C:extracellular region"/>
    <property type="evidence" value="ECO:0007669"/>
    <property type="project" value="TreeGrafter"/>
</dbReference>
<dbReference type="RefSeq" id="XP_017989354.1">
    <property type="nucleotide sequence ID" value="XM_018133865.1"/>
</dbReference>
<feature type="compositionally biased region" description="Polar residues" evidence="1">
    <location>
        <begin position="521"/>
        <end position="531"/>
    </location>
</feature>
<organism evidence="3 4">
    <name type="scientific">Eremothecium sinecaudum</name>
    <dbReference type="NCBI Taxonomy" id="45286"/>
    <lineage>
        <taxon>Eukaryota</taxon>
        <taxon>Fungi</taxon>
        <taxon>Dikarya</taxon>
        <taxon>Ascomycota</taxon>
        <taxon>Saccharomycotina</taxon>
        <taxon>Saccharomycetes</taxon>
        <taxon>Saccharomycetales</taxon>
        <taxon>Saccharomycetaceae</taxon>
        <taxon>Eremothecium</taxon>
    </lineage>
</organism>
<keyword evidence="2" id="KW-0812">Transmembrane</keyword>
<feature type="compositionally biased region" description="Low complexity" evidence="1">
    <location>
        <begin position="369"/>
        <end position="396"/>
    </location>
</feature>
<sequence>MRVSILAVAPCVGLFAHANGLRVFDLYAREENNINSVSRIAGNATINTPPTALDTPEPNTFYWSKKISSNDPQGGGYETWSGFTIPSVIPQLEDDKKTSQRSGSRTTLSPSNSYSSLSSRKSSSSSTPDEVQPTPPTINNSSETPRRTPDASSPPNTSGTPKSTPPSHSPSPSPEIPTGSKNTTDASSIPTPQINQSPNSETNLTPIIKPSVNGTNITPSSPPKLTSTTSSSGLNDRPTPNSSNSEPLSTTPSSTPPDVSPTKPKDTDLPTAPNEGPSTPPGLSPSSLPTTNSTGNHGPSPHVSPTRSHDISTNEPEAPEKPSIVPLPPFSDYSASDLPFVPIPTINSTYPTVQSTSTSHPVIPITPDSSAPPVNTSPPVNSSPPADNPPANSSPPAVNPTPSNSPPPPKNPPYVSPTPTYFSGNSSLTPSHSVPFNNNTIHSPPNVDPFTIFTPSMNPHPHATDQRHSHLTATPSAQYVTPTIVIDTHSTHSNTTLGYPGTSRQPLPTTPSEPPVFKGSVSPSASPTRLPSPTPAAINTVVEVSPWLPTRIFTATPVAVTPEVDPTGDESHKPSPSSSTPTSSPTHTQVLPDVISPPTEPVLEGDFTLITIGFKEPLNYPFVVNEPIASAQIFNFLPAVLSFPFNGEVSTAPVVQLAPLKSKRHYLVTVAEVYFPTDKVNELQKLIADCDSVLYKSYDDTGRSFASLIDPLIPLTGIISQLNVNTPRYTGISGDSHDSQVHDGAMEARGKTTGNGQRLSEPAITGIVIAAVGAVIAYIAFIVVASRYVLKKKREGCLLDDHSDLSSNSGNYLGQAAPSAPSAPSALSSTPGLFGVYEEKYATSPSNGNRHGGRASMTPSMKVSNWLNYEDNHKPALQNLANGKTKMISAPIASENSLGWDS</sequence>
<feature type="compositionally biased region" description="Low complexity" evidence="1">
    <location>
        <begin position="223"/>
        <end position="253"/>
    </location>
</feature>
<feature type="compositionally biased region" description="Low complexity" evidence="1">
    <location>
        <begin position="153"/>
        <end position="162"/>
    </location>
</feature>
<feature type="region of interest" description="Disordered" evidence="1">
    <location>
        <begin position="491"/>
        <end position="534"/>
    </location>
</feature>
<keyword evidence="2" id="KW-1133">Transmembrane helix</keyword>
<feature type="compositionally biased region" description="Polar residues" evidence="1">
    <location>
        <begin position="179"/>
        <end position="205"/>
    </location>
</feature>
<feature type="compositionally biased region" description="Low complexity" evidence="1">
    <location>
        <begin position="104"/>
        <end position="126"/>
    </location>
</feature>
<dbReference type="OrthoDB" id="3366093at2759"/>
<feature type="region of interest" description="Disordered" evidence="1">
    <location>
        <begin position="90"/>
        <end position="426"/>
    </location>
</feature>
<dbReference type="PANTHER" id="PTHR35778:SF1">
    <property type="entry name" value="SIGNALING MUCIN HKR1-RELATED"/>
    <property type="match status" value="1"/>
</dbReference>